<dbReference type="EMBL" id="AXZF01000055">
    <property type="protein sequence ID" value="ERT68576.1"/>
    <property type="molecule type" value="Genomic_DNA"/>
</dbReference>
<gene>
    <name evidence="2" type="ORF">HMPREF0202_01536</name>
</gene>
<dbReference type="PIRSF" id="PIRSF038991">
    <property type="entry name" value="Protein_AbrB"/>
    <property type="match status" value="1"/>
</dbReference>
<evidence type="ECO:0008006" key="4">
    <source>
        <dbReference type="Google" id="ProtNLM"/>
    </source>
</evidence>
<evidence type="ECO:0000313" key="2">
    <source>
        <dbReference type="EMBL" id="ERT68576.1"/>
    </source>
</evidence>
<dbReference type="InterPro" id="IPR017516">
    <property type="entry name" value="AbrB_dup"/>
</dbReference>
<organism evidence="2 3">
    <name type="scientific">Cetobacterium somerae ATCC BAA-474</name>
    <dbReference type="NCBI Taxonomy" id="1319815"/>
    <lineage>
        <taxon>Bacteria</taxon>
        <taxon>Fusobacteriati</taxon>
        <taxon>Fusobacteriota</taxon>
        <taxon>Fusobacteriia</taxon>
        <taxon>Fusobacteriales</taxon>
        <taxon>Fusobacteriaceae</taxon>
        <taxon>Cetobacterium</taxon>
    </lineage>
</organism>
<dbReference type="PATRIC" id="fig|1319815.3.peg.1482"/>
<dbReference type="PANTHER" id="PTHR38457:SF1">
    <property type="entry name" value="REGULATOR ABRB-RELATED"/>
    <property type="match status" value="1"/>
</dbReference>
<dbReference type="AlphaFoldDB" id="U7VAM5"/>
<feature type="transmembrane region" description="Helical" evidence="1">
    <location>
        <begin position="77"/>
        <end position="100"/>
    </location>
</feature>
<dbReference type="Proteomes" id="UP000017081">
    <property type="component" value="Unassembled WGS sequence"/>
</dbReference>
<feature type="transmembrane region" description="Helical" evidence="1">
    <location>
        <begin position="182"/>
        <end position="200"/>
    </location>
</feature>
<feature type="transmembrane region" description="Helical" evidence="1">
    <location>
        <begin position="24"/>
        <end position="41"/>
    </location>
</feature>
<keyword evidence="1" id="KW-0472">Membrane</keyword>
<dbReference type="GO" id="GO:0016020">
    <property type="term" value="C:membrane"/>
    <property type="evidence" value="ECO:0007669"/>
    <property type="project" value="InterPro"/>
</dbReference>
<dbReference type="NCBIfam" id="TIGR03082">
    <property type="entry name" value="Gneg_AbrB_dup"/>
    <property type="match status" value="2"/>
</dbReference>
<proteinExistence type="predicted"/>
<evidence type="ECO:0000256" key="1">
    <source>
        <dbReference type="SAM" id="Phobius"/>
    </source>
</evidence>
<dbReference type="STRING" id="1319815.HMPREF0202_01536"/>
<keyword evidence="1" id="KW-1133">Transmembrane helix</keyword>
<evidence type="ECO:0000313" key="3">
    <source>
        <dbReference type="Proteomes" id="UP000017081"/>
    </source>
</evidence>
<keyword evidence="3" id="KW-1185">Reference proteome</keyword>
<dbReference type="eggNOG" id="COG3180">
    <property type="taxonomic scope" value="Bacteria"/>
</dbReference>
<reference evidence="2 3" key="1">
    <citation type="submission" date="2013-08" db="EMBL/GenBank/DDBJ databases">
        <authorList>
            <person name="Weinstock G."/>
            <person name="Sodergren E."/>
            <person name="Wylie T."/>
            <person name="Fulton L."/>
            <person name="Fulton R."/>
            <person name="Fronick C."/>
            <person name="O'Laughlin M."/>
            <person name="Godfrey J."/>
            <person name="Miner T."/>
            <person name="Herter B."/>
            <person name="Appelbaum E."/>
            <person name="Cordes M."/>
            <person name="Lek S."/>
            <person name="Wollam A."/>
            <person name="Pepin K.H."/>
            <person name="Palsikar V.B."/>
            <person name="Mitreva M."/>
            <person name="Wilson R.K."/>
        </authorList>
    </citation>
    <scope>NUCLEOTIDE SEQUENCE [LARGE SCALE GENOMIC DNA]</scope>
    <source>
        <strain evidence="2 3">ATCC BAA-474</strain>
    </source>
</reference>
<dbReference type="InterPro" id="IPR007820">
    <property type="entry name" value="AbrB_fam"/>
</dbReference>
<feature type="transmembrane region" description="Helical" evidence="1">
    <location>
        <begin position="259"/>
        <end position="282"/>
    </location>
</feature>
<feature type="transmembrane region" description="Helical" evidence="1">
    <location>
        <begin position="206"/>
        <end position="223"/>
    </location>
</feature>
<feature type="transmembrane region" description="Helical" evidence="1">
    <location>
        <begin position="137"/>
        <end position="155"/>
    </location>
</feature>
<dbReference type="RefSeq" id="WP_023051074.1">
    <property type="nucleotide sequence ID" value="NZ_CP173062.2"/>
</dbReference>
<comment type="caution">
    <text evidence="2">The sequence shown here is derived from an EMBL/GenBank/DDBJ whole genome shotgun (WGS) entry which is preliminary data.</text>
</comment>
<keyword evidence="1" id="KW-0812">Transmembrane</keyword>
<dbReference type="HOGENOM" id="CLU_050210_1_0_0"/>
<accession>U7VAM5</accession>
<dbReference type="PANTHER" id="PTHR38457">
    <property type="entry name" value="REGULATOR ABRB-RELATED"/>
    <property type="match status" value="1"/>
</dbReference>
<protein>
    <recommendedName>
        <fullName evidence="4">Membrane protein AbrB</fullName>
    </recommendedName>
</protein>
<sequence length="345" mass="37248">MEFLITIIVAIVGGKIGLKLKIPAGAMIGSMVLVSIFNLFSGKAIMPQEYKVLTQIATGAFIGARIEKKDILGLREVLKPAILIVSCMALMNFILGYVLYKNSSLDLATALFSTAPGGMMDMTLIAHELNADSAKVVMFQLIRLISVIGVIPIFLKKIIRKKGEAEVVKTYEKSKSDKKNSLENIILTIVVGIVIGYIGYLSKVPAGALSFSMIGVGIFNIFLNRGVMPIPLRQLIQMFGGALIGTKVSLKDVLEMGQLLHLVVIVIVGFLFMNIIIGLIVYKSSNFNIATSLFSAAPGGVSDISIIASEMGADTPKVAIIQLMRLVSIVSFYPILIQIIVKIIK</sequence>
<dbReference type="Pfam" id="PF05145">
    <property type="entry name" value="AbrB"/>
    <property type="match status" value="1"/>
</dbReference>
<dbReference type="GO" id="GO:0010468">
    <property type="term" value="P:regulation of gene expression"/>
    <property type="evidence" value="ECO:0007669"/>
    <property type="project" value="InterPro"/>
</dbReference>
<feature type="transmembrane region" description="Helical" evidence="1">
    <location>
        <begin position="319"/>
        <end position="341"/>
    </location>
</feature>
<name>U7VAM5_9FUSO</name>